<dbReference type="Gene3D" id="2.60.40.1190">
    <property type="match status" value="1"/>
</dbReference>
<dbReference type="OrthoDB" id="177619at2"/>
<accession>A0A2U1AXJ8</accession>
<organism evidence="3 4">
    <name type="scientific">Victivallis vadensis</name>
    <dbReference type="NCBI Taxonomy" id="172901"/>
    <lineage>
        <taxon>Bacteria</taxon>
        <taxon>Pseudomonadati</taxon>
        <taxon>Lentisphaerota</taxon>
        <taxon>Lentisphaeria</taxon>
        <taxon>Victivallales</taxon>
        <taxon>Victivallaceae</taxon>
        <taxon>Victivallis</taxon>
    </lineage>
</organism>
<evidence type="ECO:0000256" key="1">
    <source>
        <dbReference type="SAM" id="SignalP"/>
    </source>
</evidence>
<evidence type="ECO:0000313" key="4">
    <source>
        <dbReference type="Proteomes" id="UP000245959"/>
    </source>
</evidence>
<name>A0A2U1AXJ8_9BACT</name>
<gene>
    <name evidence="3" type="ORF">C8D82_11528</name>
</gene>
<feature type="chain" id="PRO_5015606310" evidence="1">
    <location>
        <begin position="20"/>
        <end position="475"/>
    </location>
</feature>
<keyword evidence="4" id="KW-1185">Reference proteome</keyword>
<evidence type="ECO:0000259" key="2">
    <source>
        <dbReference type="Pfam" id="PF19543"/>
    </source>
</evidence>
<protein>
    <submittedName>
        <fullName evidence="3">Carbohydrate binding protein with CBM9 domain</fullName>
    </submittedName>
</protein>
<dbReference type="Pfam" id="PF19543">
    <property type="entry name" value="GH123_N"/>
    <property type="match status" value="1"/>
</dbReference>
<dbReference type="Proteomes" id="UP000245959">
    <property type="component" value="Unassembled WGS sequence"/>
</dbReference>
<comment type="caution">
    <text evidence="3">The sequence shown here is derived from an EMBL/GenBank/DDBJ whole genome shotgun (WGS) entry which is preliminary data.</text>
</comment>
<keyword evidence="1" id="KW-0732">Signal</keyword>
<dbReference type="SUPFAM" id="SSF49344">
    <property type="entry name" value="CBD9-like"/>
    <property type="match status" value="1"/>
</dbReference>
<evidence type="ECO:0000313" key="3">
    <source>
        <dbReference type="EMBL" id="PVY40977.1"/>
    </source>
</evidence>
<feature type="domain" description="Glycoside hydrolase 123-like N-terminal" evidence="2">
    <location>
        <begin position="339"/>
        <end position="441"/>
    </location>
</feature>
<dbReference type="EMBL" id="QEKH01000015">
    <property type="protein sequence ID" value="PVY40977.1"/>
    <property type="molecule type" value="Genomic_DNA"/>
</dbReference>
<dbReference type="InterPro" id="IPR045711">
    <property type="entry name" value="GH123-like_N"/>
</dbReference>
<reference evidence="3 4" key="1">
    <citation type="submission" date="2018-04" db="EMBL/GenBank/DDBJ databases">
        <title>Genomic Encyclopedia of Type Strains, Phase IV (KMG-IV): sequencing the most valuable type-strain genomes for metagenomic binning, comparative biology and taxonomic classification.</title>
        <authorList>
            <person name="Goeker M."/>
        </authorList>
    </citation>
    <scope>NUCLEOTIDE SEQUENCE [LARGE SCALE GENOMIC DNA]</scope>
    <source>
        <strain evidence="3 4">DSM 14823</strain>
    </source>
</reference>
<sequence>MKKKITGALLGLAMLSVSAESPVLTMPETLIPPVIDGKVNAEEWHDALEITGLQLSTGQGLAKENTRIFLKYDKEHLYIAAIAADSNTKILNRSKYDYDDCVEFFIMTPFNQNIYHWLFYSRGKATFNFVDSEYGGMLRSPVDIQYRTTVNSDNWMLEAALPAAAYDLSGFFRSSGWKASCHRTFNHDMTSKEDGRAPEFSSFAPILGQFQKPLEFPELKLKEHSGTPVKMRKFNMDGFELTASASAELRMTVNDNETTTVSNRNGIFSASIPKGIRSLELLLTDGTDVLLKNRWNFPENLASRYKALREKQMQVNGLGVSATGSFERVFADLPYYGESCEIKLEAARNEFENFQLVLFAGKEHVKNITLKVSALCNARGNEISAEAFRVYKEGSAHALPVGYPTVRGAGDYPDPLYPVPEKMELNPGEVQPLWFSLKVPYRSRGRRCPDANRLPSQQRRQLPLGGWTRRVEVAR</sequence>
<dbReference type="AlphaFoldDB" id="A0A2U1AXJ8"/>
<feature type="signal peptide" evidence="1">
    <location>
        <begin position="1"/>
        <end position="19"/>
    </location>
</feature>
<proteinExistence type="predicted"/>